<feature type="compositionally biased region" description="Polar residues" evidence="1">
    <location>
        <begin position="23"/>
        <end position="76"/>
    </location>
</feature>
<evidence type="ECO:0000313" key="2">
    <source>
        <dbReference type="EMBL" id="KAG2198401.1"/>
    </source>
</evidence>
<protein>
    <submittedName>
        <fullName evidence="2">Uncharacterized protein</fullName>
    </submittedName>
</protein>
<proteinExistence type="predicted"/>
<feature type="compositionally biased region" description="Basic and acidic residues" evidence="1">
    <location>
        <begin position="7"/>
        <end position="22"/>
    </location>
</feature>
<gene>
    <name evidence="2" type="ORF">INT47_009806</name>
</gene>
<keyword evidence="3" id="KW-1185">Reference proteome</keyword>
<evidence type="ECO:0000313" key="3">
    <source>
        <dbReference type="Proteomes" id="UP000603453"/>
    </source>
</evidence>
<dbReference type="Proteomes" id="UP000603453">
    <property type="component" value="Unassembled WGS sequence"/>
</dbReference>
<comment type="caution">
    <text evidence="2">The sequence shown here is derived from an EMBL/GenBank/DDBJ whole genome shotgun (WGS) entry which is preliminary data.</text>
</comment>
<evidence type="ECO:0000256" key="1">
    <source>
        <dbReference type="SAM" id="MobiDB-lite"/>
    </source>
</evidence>
<reference evidence="2" key="1">
    <citation type="submission" date="2020-12" db="EMBL/GenBank/DDBJ databases">
        <title>Metabolic potential, ecology and presence of endohyphal bacteria is reflected in genomic diversity of Mucoromycotina.</title>
        <authorList>
            <person name="Muszewska A."/>
            <person name="Okrasinska A."/>
            <person name="Steczkiewicz K."/>
            <person name="Drgas O."/>
            <person name="Orlowska M."/>
            <person name="Perlinska-Lenart U."/>
            <person name="Aleksandrzak-Piekarczyk T."/>
            <person name="Szatraj K."/>
            <person name="Zielenkiewicz U."/>
            <person name="Pilsyk S."/>
            <person name="Malc E."/>
            <person name="Mieczkowski P."/>
            <person name="Kruszewska J.S."/>
            <person name="Biernat P."/>
            <person name="Pawlowska J."/>
        </authorList>
    </citation>
    <scope>NUCLEOTIDE SEQUENCE</scope>
    <source>
        <strain evidence="2">WA0000017839</strain>
    </source>
</reference>
<dbReference type="AlphaFoldDB" id="A0A8H7QTF3"/>
<sequence length="83" mass="8744">MSTPTRNLKDFGRNDIADHSSTDQRSVVTTNADTKHNSAVNTPQCQPDLSVNLDSTATTTAHGGGLNNTSTTSMSLDSPPVEI</sequence>
<feature type="region of interest" description="Disordered" evidence="1">
    <location>
        <begin position="1"/>
        <end position="83"/>
    </location>
</feature>
<accession>A0A8H7QTF3</accession>
<name>A0A8H7QTF3_9FUNG</name>
<organism evidence="2 3">
    <name type="scientific">Mucor saturninus</name>
    <dbReference type="NCBI Taxonomy" id="64648"/>
    <lineage>
        <taxon>Eukaryota</taxon>
        <taxon>Fungi</taxon>
        <taxon>Fungi incertae sedis</taxon>
        <taxon>Mucoromycota</taxon>
        <taxon>Mucoromycotina</taxon>
        <taxon>Mucoromycetes</taxon>
        <taxon>Mucorales</taxon>
        <taxon>Mucorineae</taxon>
        <taxon>Mucoraceae</taxon>
        <taxon>Mucor</taxon>
    </lineage>
</organism>
<dbReference type="EMBL" id="JAEPRD010000112">
    <property type="protein sequence ID" value="KAG2198401.1"/>
    <property type="molecule type" value="Genomic_DNA"/>
</dbReference>